<dbReference type="AlphaFoldDB" id="K6YJG6"/>
<name>K6YJG6_9ALTE</name>
<dbReference type="STRING" id="493475.GARC_1316"/>
<evidence type="ECO:0000313" key="1">
    <source>
        <dbReference type="EMBL" id="GAC18292.1"/>
    </source>
</evidence>
<accession>K6YJG6</accession>
<organism evidence="1 2">
    <name type="scientific">Paraglaciecola arctica BSs20135</name>
    <dbReference type="NCBI Taxonomy" id="493475"/>
    <lineage>
        <taxon>Bacteria</taxon>
        <taxon>Pseudomonadati</taxon>
        <taxon>Pseudomonadota</taxon>
        <taxon>Gammaproteobacteria</taxon>
        <taxon>Alteromonadales</taxon>
        <taxon>Alteromonadaceae</taxon>
        <taxon>Paraglaciecola</taxon>
    </lineage>
</organism>
<gene>
    <name evidence="1" type="ORF">GARC_1316</name>
</gene>
<proteinExistence type="predicted"/>
<reference evidence="1 2" key="1">
    <citation type="journal article" date="2017" name="Antonie Van Leeuwenhoek">
        <title>Rhizobium rhizosphaerae sp. nov., a novel species isolated from rice rhizosphere.</title>
        <authorList>
            <person name="Zhao J.J."/>
            <person name="Zhang J."/>
            <person name="Zhang R.J."/>
            <person name="Zhang C.W."/>
            <person name="Yin H.Q."/>
            <person name="Zhang X.X."/>
        </authorList>
    </citation>
    <scope>NUCLEOTIDE SEQUENCE [LARGE SCALE GENOMIC DNA]</scope>
    <source>
        <strain evidence="1 2">BSs20135</strain>
    </source>
</reference>
<dbReference type="eggNOG" id="COG5635">
    <property type="taxonomic scope" value="Bacteria"/>
</dbReference>
<evidence type="ECO:0000313" key="2">
    <source>
        <dbReference type="Proteomes" id="UP000006327"/>
    </source>
</evidence>
<protein>
    <recommendedName>
        <fullName evidence="3">HNH endonuclease</fullName>
    </recommendedName>
</protein>
<evidence type="ECO:0008006" key="3">
    <source>
        <dbReference type="Google" id="ProtNLM"/>
    </source>
</evidence>
<keyword evidence="2" id="KW-1185">Reference proteome</keyword>
<dbReference type="EMBL" id="BAEO01000015">
    <property type="protein sequence ID" value="GAC18292.1"/>
    <property type="molecule type" value="Genomic_DNA"/>
</dbReference>
<dbReference type="Proteomes" id="UP000006327">
    <property type="component" value="Unassembled WGS sequence"/>
</dbReference>
<sequence>MFKLGCLRFINTAMYYRVSMSKRDDFTGTTKRIMAERVAWRCGLPGCGKITIGLRMGQGEENKSLNLGEAAHIVAAAEDGPRFDKNTTRDFRRSIDNGIWMCRDHARFIDTDHKEYSVDTLKLWKVQAEESAYKNLKIQDNYKFEDRSTLIAIGFDMLLYGTWSSVKSNEWEFLIGSYLKGSSKNLKNYSDNFSSVELNQRFISVESQGDARVITSPIEIDYSGDGSELFRVKIENKVIAKKPSKVGSTIKLGDDGDLAISGGGLKRISGIDAAIQSIATSAGTLYGEWFDDRTVGSFITDLFHEYKDNIPLLEMVTKLELIRLSLVPRVSSDKKKIDPPLNFIKEIVSIRIPSVVLDESRLSMELKLILGDETEWKGNVKVFVLQT</sequence>
<comment type="caution">
    <text evidence="1">The sequence shown here is derived from an EMBL/GenBank/DDBJ whole genome shotgun (WGS) entry which is preliminary data.</text>
</comment>